<feature type="transmembrane region" description="Helical" evidence="6">
    <location>
        <begin position="33"/>
        <end position="63"/>
    </location>
</feature>
<accession>A0ABP0UI03</accession>
<dbReference type="PANTHER" id="PTHR13193">
    <property type="entry name" value="CGI-140"/>
    <property type="match status" value="1"/>
</dbReference>
<dbReference type="Pfam" id="PF03669">
    <property type="entry name" value="ASTER"/>
    <property type="match status" value="1"/>
</dbReference>
<comment type="similarity">
    <text evidence="2">Belongs to the Asterix family.</text>
</comment>
<evidence type="ECO:0000256" key="6">
    <source>
        <dbReference type="SAM" id="Phobius"/>
    </source>
</evidence>
<evidence type="ECO:0000256" key="3">
    <source>
        <dbReference type="ARBA" id="ARBA00022692"/>
    </source>
</evidence>
<evidence type="ECO:0000256" key="2">
    <source>
        <dbReference type="ARBA" id="ARBA00009066"/>
    </source>
</evidence>
<keyword evidence="8" id="KW-1185">Reference proteome</keyword>
<evidence type="ECO:0000256" key="4">
    <source>
        <dbReference type="ARBA" id="ARBA00022989"/>
    </source>
</evidence>
<sequence length="102" mass="10825">MADKSDPRMPSAARPYVPALVDPNDLPPDYSSILAIIFGIAGVMMRQKAASFLSLVFIAQALANMKNLENDLKQIVMALTFAVMGLITNYLGPGPKVAAGST</sequence>
<proteinExistence type="inferred from homology"/>
<keyword evidence="5 6" id="KW-0472">Membrane</keyword>
<comment type="subcellular location">
    <subcellularLocation>
        <location evidence="1">Membrane</location>
    </subcellularLocation>
</comment>
<dbReference type="InterPro" id="IPR005351">
    <property type="entry name" value="ASTER"/>
</dbReference>
<evidence type="ECO:0000313" key="8">
    <source>
        <dbReference type="Proteomes" id="UP001497512"/>
    </source>
</evidence>
<name>A0ABP0UI03_9BRYO</name>
<dbReference type="PANTHER" id="PTHR13193:SF0">
    <property type="entry name" value="PAT COMPLEX SUBUNIT ASTERIX"/>
    <property type="match status" value="1"/>
</dbReference>
<protein>
    <recommendedName>
        <fullName evidence="9">Protein Asterix</fullName>
    </recommendedName>
</protein>
<organism evidence="7 8">
    <name type="scientific">Sphagnum troendelagicum</name>
    <dbReference type="NCBI Taxonomy" id="128251"/>
    <lineage>
        <taxon>Eukaryota</taxon>
        <taxon>Viridiplantae</taxon>
        <taxon>Streptophyta</taxon>
        <taxon>Embryophyta</taxon>
        <taxon>Bryophyta</taxon>
        <taxon>Sphagnophytina</taxon>
        <taxon>Sphagnopsida</taxon>
        <taxon>Sphagnales</taxon>
        <taxon>Sphagnaceae</taxon>
        <taxon>Sphagnum</taxon>
    </lineage>
</organism>
<evidence type="ECO:0000313" key="7">
    <source>
        <dbReference type="EMBL" id="CAK9222496.1"/>
    </source>
</evidence>
<feature type="transmembrane region" description="Helical" evidence="6">
    <location>
        <begin position="75"/>
        <end position="92"/>
    </location>
</feature>
<evidence type="ECO:0008006" key="9">
    <source>
        <dbReference type="Google" id="ProtNLM"/>
    </source>
</evidence>
<keyword evidence="4 6" id="KW-1133">Transmembrane helix</keyword>
<evidence type="ECO:0000256" key="1">
    <source>
        <dbReference type="ARBA" id="ARBA00004370"/>
    </source>
</evidence>
<dbReference type="Proteomes" id="UP001497512">
    <property type="component" value="Chromosome 4"/>
</dbReference>
<keyword evidence="3 6" id="KW-0812">Transmembrane</keyword>
<evidence type="ECO:0000256" key="5">
    <source>
        <dbReference type="ARBA" id="ARBA00023136"/>
    </source>
</evidence>
<reference evidence="7" key="1">
    <citation type="submission" date="2024-02" db="EMBL/GenBank/DDBJ databases">
        <authorList>
            <consortium name="ELIXIR-Norway"/>
            <consortium name="Elixir Norway"/>
        </authorList>
    </citation>
    <scope>NUCLEOTIDE SEQUENCE</scope>
</reference>
<gene>
    <name evidence="7" type="ORF">CSSPTR1EN2_LOCUS16115</name>
</gene>
<dbReference type="EMBL" id="OZ019896">
    <property type="protein sequence ID" value="CAK9222496.1"/>
    <property type="molecule type" value="Genomic_DNA"/>
</dbReference>